<evidence type="ECO:0000256" key="1">
    <source>
        <dbReference type="ARBA" id="ARBA00004141"/>
    </source>
</evidence>
<reference evidence="11" key="1">
    <citation type="submission" date="2021-11" db="EMBL/GenBank/DDBJ databases">
        <authorList>
            <consortium name="Genoscope - CEA"/>
            <person name="William W."/>
        </authorList>
    </citation>
    <scope>NUCLEOTIDE SEQUENCE</scope>
</reference>
<evidence type="ECO:0000259" key="10">
    <source>
        <dbReference type="PROSITE" id="PS50929"/>
    </source>
</evidence>
<evidence type="ECO:0000256" key="8">
    <source>
        <dbReference type="SAM" id="SignalP"/>
    </source>
</evidence>
<evidence type="ECO:0000256" key="6">
    <source>
        <dbReference type="ARBA" id="ARBA00022989"/>
    </source>
</evidence>
<evidence type="ECO:0000256" key="5">
    <source>
        <dbReference type="ARBA" id="ARBA00022840"/>
    </source>
</evidence>
<sequence length="642" mass="67868">MHACLVALLTVRVAAALQLPALHRRHRSLKHASQQPPLRRQRHVRYADEAVAPAPRASKAQWAQLRELVRKDWPLLGAASVALTGAALADVAVPHYSSGALTAVVAKDAARVRAQLWGLSIASLASATFTGVRGGLFWLAGTRVVTRLRLALFGAMLRQDIAFFDSTSTGELASRLSGDAAKVSDVVSFNLNIIARQTLQAIGGCVYLVALDPPLAALSLCGMALASFLTDAYGRLSRKYSRETSDRLAATASTADEAMRNVRVARACGAEPALYGAYERQIARLEQVQDRAGLVYGLSRVALGGCKGLAAVATMALGAKRVASGALAPDAMVRFAFYAAFVNGAAFDVGDQLARVEDALGAGAAAFELARREPVWDGKAPPSALDAHDAPASPSEGRVEFDDIRFAYPARNESQVLRGVSVRVDPGERVALVGASGSGKSTLTKLLLRQYGATSGRVRLDGVDVRDIPQADLARRVASVEQDPALFSGSIRDNVRFGLTKDDPRAADEKVERACAAAGLDEVAARLPQGLETAAGAAGTLLSGGQRQRIAIARALLRDPSIIVLDEPSSALDARSEALVQRTLDRLDCSLLIVAHRLATIKACDRIYVLERGTVVEAGTHSELVESGGVYAGMVARQSFGD</sequence>
<dbReference type="GO" id="GO:0005743">
    <property type="term" value="C:mitochondrial inner membrane"/>
    <property type="evidence" value="ECO:0007669"/>
    <property type="project" value="TreeGrafter"/>
</dbReference>
<keyword evidence="3" id="KW-0812">Transmembrane</keyword>
<keyword evidence="12" id="KW-1185">Reference proteome</keyword>
<proteinExistence type="predicted"/>
<dbReference type="EMBL" id="CAKKNE010000003">
    <property type="protein sequence ID" value="CAH0372363.1"/>
    <property type="molecule type" value="Genomic_DNA"/>
</dbReference>
<feature type="signal peptide" evidence="8">
    <location>
        <begin position="1"/>
        <end position="16"/>
    </location>
</feature>
<evidence type="ECO:0000256" key="2">
    <source>
        <dbReference type="ARBA" id="ARBA00022448"/>
    </source>
</evidence>
<dbReference type="GO" id="GO:0015421">
    <property type="term" value="F:ABC-type oligopeptide transporter activity"/>
    <property type="evidence" value="ECO:0007669"/>
    <property type="project" value="TreeGrafter"/>
</dbReference>
<protein>
    <recommendedName>
        <fullName evidence="13">Bile salt export pump</fullName>
    </recommendedName>
</protein>
<dbReference type="PROSITE" id="PS00211">
    <property type="entry name" value="ABC_TRANSPORTER_1"/>
    <property type="match status" value="1"/>
</dbReference>
<dbReference type="InterPro" id="IPR003439">
    <property type="entry name" value="ABC_transporter-like_ATP-bd"/>
</dbReference>
<dbReference type="SUPFAM" id="SSF52540">
    <property type="entry name" value="P-loop containing nucleoside triphosphate hydrolases"/>
    <property type="match status" value="1"/>
</dbReference>
<dbReference type="Gene3D" id="1.20.1560.10">
    <property type="entry name" value="ABC transporter type 1, transmembrane domain"/>
    <property type="match status" value="1"/>
</dbReference>
<dbReference type="SUPFAM" id="SSF90123">
    <property type="entry name" value="ABC transporter transmembrane region"/>
    <property type="match status" value="1"/>
</dbReference>
<keyword evidence="2" id="KW-0813">Transport</keyword>
<dbReference type="InterPro" id="IPR003593">
    <property type="entry name" value="AAA+_ATPase"/>
</dbReference>
<evidence type="ECO:0000313" key="11">
    <source>
        <dbReference type="EMBL" id="CAH0372363.1"/>
    </source>
</evidence>
<dbReference type="FunFam" id="3.40.50.300:FF:000604">
    <property type="entry name" value="ABC transporter B family member 28"/>
    <property type="match status" value="1"/>
</dbReference>
<evidence type="ECO:0000256" key="4">
    <source>
        <dbReference type="ARBA" id="ARBA00022741"/>
    </source>
</evidence>
<dbReference type="GO" id="GO:0016887">
    <property type="term" value="F:ATP hydrolysis activity"/>
    <property type="evidence" value="ECO:0007669"/>
    <property type="project" value="InterPro"/>
</dbReference>
<keyword evidence="7" id="KW-0472">Membrane</keyword>
<keyword evidence="6" id="KW-1133">Transmembrane helix</keyword>
<dbReference type="Gene3D" id="3.40.50.300">
    <property type="entry name" value="P-loop containing nucleotide triphosphate hydrolases"/>
    <property type="match status" value="1"/>
</dbReference>
<comment type="subcellular location">
    <subcellularLocation>
        <location evidence="1">Membrane</location>
        <topology evidence="1">Multi-pass membrane protein</topology>
    </subcellularLocation>
</comment>
<dbReference type="Pfam" id="PF00664">
    <property type="entry name" value="ABC_membrane"/>
    <property type="match status" value="1"/>
</dbReference>
<evidence type="ECO:0000256" key="7">
    <source>
        <dbReference type="ARBA" id="ARBA00023136"/>
    </source>
</evidence>
<keyword evidence="4" id="KW-0547">Nucleotide-binding</keyword>
<keyword evidence="5" id="KW-0067">ATP-binding</keyword>
<keyword evidence="8" id="KW-0732">Signal</keyword>
<dbReference type="InterPro" id="IPR039421">
    <property type="entry name" value="Type_1_exporter"/>
</dbReference>
<gene>
    <name evidence="11" type="ORF">PECAL_3P23540</name>
</gene>
<evidence type="ECO:0000256" key="3">
    <source>
        <dbReference type="ARBA" id="ARBA00022692"/>
    </source>
</evidence>
<accession>A0A8J2SL18</accession>
<dbReference type="GO" id="GO:0005524">
    <property type="term" value="F:ATP binding"/>
    <property type="evidence" value="ECO:0007669"/>
    <property type="project" value="UniProtKB-KW"/>
</dbReference>
<dbReference type="InterPro" id="IPR036640">
    <property type="entry name" value="ABC1_TM_sf"/>
</dbReference>
<evidence type="ECO:0000259" key="9">
    <source>
        <dbReference type="PROSITE" id="PS50893"/>
    </source>
</evidence>
<organism evidence="11 12">
    <name type="scientific">Pelagomonas calceolata</name>
    <dbReference type="NCBI Taxonomy" id="35677"/>
    <lineage>
        <taxon>Eukaryota</taxon>
        <taxon>Sar</taxon>
        <taxon>Stramenopiles</taxon>
        <taxon>Ochrophyta</taxon>
        <taxon>Pelagophyceae</taxon>
        <taxon>Pelagomonadales</taxon>
        <taxon>Pelagomonadaceae</taxon>
        <taxon>Pelagomonas</taxon>
    </lineage>
</organism>
<dbReference type="AlphaFoldDB" id="A0A8J2SL18"/>
<dbReference type="OrthoDB" id="6500128at2759"/>
<dbReference type="PANTHER" id="PTHR43394">
    <property type="entry name" value="ATP-DEPENDENT PERMEASE MDL1, MITOCHONDRIAL"/>
    <property type="match status" value="1"/>
</dbReference>
<dbReference type="PROSITE" id="PS50893">
    <property type="entry name" value="ABC_TRANSPORTER_2"/>
    <property type="match status" value="1"/>
</dbReference>
<feature type="chain" id="PRO_5035329086" description="Bile salt export pump" evidence="8">
    <location>
        <begin position="17"/>
        <end position="642"/>
    </location>
</feature>
<dbReference type="Pfam" id="PF00005">
    <property type="entry name" value="ABC_tran"/>
    <property type="match status" value="1"/>
</dbReference>
<dbReference type="PROSITE" id="PS50929">
    <property type="entry name" value="ABC_TM1F"/>
    <property type="match status" value="1"/>
</dbReference>
<dbReference type="InterPro" id="IPR017871">
    <property type="entry name" value="ABC_transporter-like_CS"/>
</dbReference>
<evidence type="ECO:0000313" key="12">
    <source>
        <dbReference type="Proteomes" id="UP000789595"/>
    </source>
</evidence>
<feature type="domain" description="ABC transmembrane type-1" evidence="10">
    <location>
        <begin position="78"/>
        <end position="358"/>
    </location>
</feature>
<dbReference type="Proteomes" id="UP000789595">
    <property type="component" value="Unassembled WGS sequence"/>
</dbReference>
<comment type="caution">
    <text evidence="11">The sequence shown here is derived from an EMBL/GenBank/DDBJ whole genome shotgun (WGS) entry which is preliminary data.</text>
</comment>
<evidence type="ECO:0008006" key="13">
    <source>
        <dbReference type="Google" id="ProtNLM"/>
    </source>
</evidence>
<feature type="domain" description="ABC transporter" evidence="9">
    <location>
        <begin position="399"/>
        <end position="637"/>
    </location>
</feature>
<name>A0A8J2SL18_9STRA</name>
<dbReference type="InterPro" id="IPR027417">
    <property type="entry name" value="P-loop_NTPase"/>
</dbReference>
<dbReference type="GO" id="GO:0090374">
    <property type="term" value="P:oligopeptide export from mitochondrion"/>
    <property type="evidence" value="ECO:0007669"/>
    <property type="project" value="TreeGrafter"/>
</dbReference>
<dbReference type="InterPro" id="IPR011527">
    <property type="entry name" value="ABC1_TM_dom"/>
</dbReference>
<dbReference type="PANTHER" id="PTHR43394:SF1">
    <property type="entry name" value="ATP-BINDING CASSETTE SUB-FAMILY B MEMBER 10, MITOCHONDRIAL"/>
    <property type="match status" value="1"/>
</dbReference>
<dbReference type="SMART" id="SM00382">
    <property type="entry name" value="AAA"/>
    <property type="match status" value="1"/>
</dbReference>